<protein>
    <submittedName>
        <fullName evidence="13">Uncharacterized protein</fullName>
    </submittedName>
</protein>
<evidence type="ECO:0000256" key="8">
    <source>
        <dbReference type="ARBA" id="ARBA00023002"/>
    </source>
</evidence>
<dbReference type="Gene3D" id="1.10.630.10">
    <property type="entry name" value="Cytochrome P450"/>
    <property type="match status" value="1"/>
</dbReference>
<dbReference type="GO" id="GO:0004497">
    <property type="term" value="F:monooxygenase activity"/>
    <property type="evidence" value="ECO:0007669"/>
    <property type="project" value="UniProtKB-KW"/>
</dbReference>
<evidence type="ECO:0000256" key="9">
    <source>
        <dbReference type="ARBA" id="ARBA00023004"/>
    </source>
</evidence>
<evidence type="ECO:0000256" key="3">
    <source>
        <dbReference type="ARBA" id="ARBA00010617"/>
    </source>
</evidence>
<dbReference type="AlphaFoldDB" id="A0A9W5Z546"/>
<keyword evidence="6" id="KW-0479">Metal-binding</keyword>
<evidence type="ECO:0000256" key="4">
    <source>
        <dbReference type="ARBA" id="ARBA00022617"/>
    </source>
</evidence>
<evidence type="ECO:0000256" key="12">
    <source>
        <dbReference type="SAM" id="Phobius"/>
    </source>
</evidence>
<dbReference type="GO" id="GO:0016705">
    <property type="term" value="F:oxidoreductase activity, acting on paired donors, with incorporation or reduction of molecular oxygen"/>
    <property type="evidence" value="ECO:0007669"/>
    <property type="project" value="InterPro"/>
</dbReference>
<evidence type="ECO:0000256" key="11">
    <source>
        <dbReference type="ARBA" id="ARBA00023136"/>
    </source>
</evidence>
<keyword evidence="4" id="KW-0349">Heme</keyword>
<keyword evidence="10" id="KW-0503">Monooxygenase</keyword>
<keyword evidence="8" id="KW-0560">Oxidoreductase</keyword>
<comment type="subcellular location">
    <subcellularLocation>
        <location evidence="2">Membrane</location>
    </subcellularLocation>
</comment>
<evidence type="ECO:0000313" key="14">
    <source>
        <dbReference type="Proteomes" id="UP001143548"/>
    </source>
</evidence>
<dbReference type="GO" id="GO:0016020">
    <property type="term" value="C:membrane"/>
    <property type="evidence" value="ECO:0007669"/>
    <property type="project" value="UniProtKB-SubCell"/>
</dbReference>
<reference evidence="13" key="1">
    <citation type="submission" date="2022-07" db="EMBL/GenBank/DDBJ databases">
        <title>Taxonomy of Aspergillus series Nigri: significant species reduction supported by multi-species coalescent approaches.</title>
        <authorList>
            <person name="Bian C."/>
            <person name="Kusuya Y."/>
            <person name="Sklenar F."/>
            <person name="D'hooge E."/>
            <person name="Yaguchi T."/>
            <person name="Takahashi H."/>
            <person name="Hubka V."/>
        </authorList>
    </citation>
    <scope>NUCLEOTIDE SEQUENCE</scope>
    <source>
        <strain evidence="13">CBS 733.88</strain>
    </source>
</reference>
<comment type="caution">
    <text evidence="13">The sequence shown here is derived from an EMBL/GenBank/DDBJ whole genome shotgun (WGS) entry which is preliminary data.</text>
</comment>
<comment type="similarity">
    <text evidence="3">Belongs to the cytochrome P450 family.</text>
</comment>
<accession>A0A9W5Z546</accession>
<organism evidence="13 14">
    <name type="scientific">Aspergillus brasiliensis</name>
    <dbReference type="NCBI Taxonomy" id="319629"/>
    <lineage>
        <taxon>Eukaryota</taxon>
        <taxon>Fungi</taxon>
        <taxon>Dikarya</taxon>
        <taxon>Ascomycota</taxon>
        <taxon>Pezizomycotina</taxon>
        <taxon>Eurotiomycetes</taxon>
        <taxon>Eurotiomycetidae</taxon>
        <taxon>Eurotiales</taxon>
        <taxon>Aspergillaceae</taxon>
        <taxon>Aspergillus</taxon>
        <taxon>Aspergillus subgen. Circumdati</taxon>
    </lineage>
</organism>
<keyword evidence="5 12" id="KW-0812">Transmembrane</keyword>
<keyword evidence="11 12" id="KW-0472">Membrane</keyword>
<dbReference type="PANTHER" id="PTHR46206">
    <property type="entry name" value="CYTOCHROME P450"/>
    <property type="match status" value="1"/>
</dbReference>
<evidence type="ECO:0000256" key="5">
    <source>
        <dbReference type="ARBA" id="ARBA00022692"/>
    </source>
</evidence>
<evidence type="ECO:0000256" key="6">
    <source>
        <dbReference type="ARBA" id="ARBA00022723"/>
    </source>
</evidence>
<dbReference type="GO" id="GO:0005506">
    <property type="term" value="F:iron ion binding"/>
    <property type="evidence" value="ECO:0007669"/>
    <property type="project" value="InterPro"/>
</dbReference>
<dbReference type="PANTHER" id="PTHR46206:SF5">
    <property type="entry name" value="P450, PUTATIVE (EUROFUNG)-RELATED"/>
    <property type="match status" value="1"/>
</dbReference>
<keyword evidence="7 12" id="KW-1133">Transmembrane helix</keyword>
<evidence type="ECO:0000256" key="1">
    <source>
        <dbReference type="ARBA" id="ARBA00001971"/>
    </source>
</evidence>
<comment type="cofactor">
    <cofactor evidence="1">
        <name>heme</name>
        <dbReference type="ChEBI" id="CHEBI:30413"/>
    </cofactor>
</comment>
<dbReference type="GO" id="GO:0020037">
    <property type="term" value="F:heme binding"/>
    <property type="evidence" value="ECO:0007669"/>
    <property type="project" value="InterPro"/>
</dbReference>
<dbReference type="EMBL" id="BROQ01000282">
    <property type="protein sequence ID" value="GKZ27792.1"/>
    <property type="molecule type" value="Genomic_DNA"/>
</dbReference>
<name>A0A9W5Z546_9EURO</name>
<sequence length="231" mass="25401">MDHRTNATYAIEDLCLHEEYVHPLQEGVNRVAPKGSYSHLGATPLLDSFLRGSIRFTACRKALTPFTFSDGLRVDRGDWVCIPQRATMLDPPRYRHIQQFDRFRFVRANKSLAMGDGSVDVPELAALPLTDVHVNWPIWALGITAWWVLPLFALIAPGMNTPRLKSDTHESTISPGRFYATTEYSVEDDDGVHPPGIGVLTSGPSSSPVAYVAVECCPSHGDGGGVPNFQP</sequence>
<dbReference type="SUPFAM" id="SSF48264">
    <property type="entry name" value="Cytochrome P450"/>
    <property type="match status" value="1"/>
</dbReference>
<feature type="transmembrane region" description="Helical" evidence="12">
    <location>
        <begin position="136"/>
        <end position="156"/>
    </location>
</feature>
<evidence type="ECO:0000256" key="7">
    <source>
        <dbReference type="ARBA" id="ARBA00022989"/>
    </source>
</evidence>
<evidence type="ECO:0000256" key="2">
    <source>
        <dbReference type="ARBA" id="ARBA00004370"/>
    </source>
</evidence>
<dbReference type="InterPro" id="IPR036396">
    <property type="entry name" value="Cyt_P450_sf"/>
</dbReference>
<gene>
    <name evidence="13" type="ORF">AbraCBS73388_005734</name>
</gene>
<keyword evidence="9" id="KW-0408">Iron</keyword>
<dbReference type="GO" id="GO:0019748">
    <property type="term" value="P:secondary metabolic process"/>
    <property type="evidence" value="ECO:0007669"/>
    <property type="project" value="UniProtKB-ARBA"/>
</dbReference>
<dbReference type="Proteomes" id="UP001143548">
    <property type="component" value="Unassembled WGS sequence"/>
</dbReference>
<proteinExistence type="inferred from homology"/>
<evidence type="ECO:0000313" key="13">
    <source>
        <dbReference type="EMBL" id="GKZ27792.1"/>
    </source>
</evidence>
<evidence type="ECO:0000256" key="10">
    <source>
        <dbReference type="ARBA" id="ARBA00023033"/>
    </source>
</evidence>